<feature type="transmembrane region" description="Helical" evidence="1">
    <location>
        <begin position="134"/>
        <end position="155"/>
    </location>
</feature>
<evidence type="ECO:0008006" key="4">
    <source>
        <dbReference type="Google" id="ProtNLM"/>
    </source>
</evidence>
<feature type="transmembrane region" description="Helical" evidence="1">
    <location>
        <begin position="216"/>
        <end position="233"/>
    </location>
</feature>
<sequence>MALPMFPIDESYLIAGWLESFLWGLFTLIYGMSIFSVYKRRWNGINKFTTLTISVLYILATAHMSLALVRLIQGFILYRDTIERIGPVMYFANISVRLNMAKDYIYITSVTFIKLGVGDLVVVWRLYTVWGKNLWAVLVPGLLIIGEFIAGYGSISQWFLPHPVPETMVKWGTAMFVMSMSTNIIVTAAIGGRIWWVTRRNRTAIGVYHQNRYTRIILLIVESGAVIAAAKLIEFTLFQLAPVDGLTGLNAMYIVYESMPQITGLAPTCIVYAVNSGFTRQDDYYVTNQKSTIAFRAPSAVATTNSTAFDGSNASTLALSSLEGGNGQHLKRGGSSGGSLEKMEFRCDYPTSGEMLAAAV</sequence>
<dbReference type="EMBL" id="ML145203">
    <property type="protein sequence ID" value="TBU53862.1"/>
    <property type="molecule type" value="Genomic_DNA"/>
</dbReference>
<dbReference type="AlphaFoldDB" id="A0A4Q9PIE2"/>
<name>A0A4Q9PIE2_9APHY</name>
<protein>
    <recommendedName>
        <fullName evidence="4">Integral membrane protein</fullName>
    </recommendedName>
</protein>
<proteinExistence type="predicted"/>
<keyword evidence="1" id="KW-0472">Membrane</keyword>
<keyword evidence="1" id="KW-0812">Transmembrane</keyword>
<accession>A0A4Q9PIE2</accession>
<organism evidence="2 3">
    <name type="scientific">Dichomitus squalens</name>
    <dbReference type="NCBI Taxonomy" id="114155"/>
    <lineage>
        <taxon>Eukaryota</taxon>
        <taxon>Fungi</taxon>
        <taxon>Dikarya</taxon>
        <taxon>Basidiomycota</taxon>
        <taxon>Agaricomycotina</taxon>
        <taxon>Agaricomycetes</taxon>
        <taxon>Polyporales</taxon>
        <taxon>Polyporaceae</taxon>
        <taxon>Dichomitus</taxon>
    </lineage>
</organism>
<keyword evidence="1" id="KW-1133">Transmembrane helix</keyword>
<feature type="transmembrane region" description="Helical" evidence="1">
    <location>
        <begin position="104"/>
        <end position="127"/>
    </location>
</feature>
<gene>
    <name evidence="2" type="ORF">BD310DRAFT_937210</name>
</gene>
<evidence type="ECO:0000313" key="3">
    <source>
        <dbReference type="Proteomes" id="UP000292082"/>
    </source>
</evidence>
<keyword evidence="3" id="KW-1185">Reference proteome</keyword>
<evidence type="ECO:0000313" key="2">
    <source>
        <dbReference type="EMBL" id="TBU53862.1"/>
    </source>
</evidence>
<dbReference type="Proteomes" id="UP000292082">
    <property type="component" value="Unassembled WGS sequence"/>
</dbReference>
<feature type="transmembrane region" description="Helical" evidence="1">
    <location>
        <begin position="20"/>
        <end position="38"/>
    </location>
</feature>
<feature type="transmembrane region" description="Helical" evidence="1">
    <location>
        <begin position="253"/>
        <end position="274"/>
    </location>
</feature>
<feature type="transmembrane region" description="Helical" evidence="1">
    <location>
        <begin position="50"/>
        <end position="72"/>
    </location>
</feature>
<reference evidence="2 3" key="1">
    <citation type="submission" date="2019-01" db="EMBL/GenBank/DDBJ databases">
        <title>Draft genome sequences of three monokaryotic isolates of the white-rot basidiomycete fungus Dichomitus squalens.</title>
        <authorList>
            <consortium name="DOE Joint Genome Institute"/>
            <person name="Lopez S.C."/>
            <person name="Andreopoulos B."/>
            <person name="Pangilinan J."/>
            <person name="Lipzen A."/>
            <person name="Riley R."/>
            <person name="Ahrendt S."/>
            <person name="Ng V."/>
            <person name="Barry K."/>
            <person name="Daum C."/>
            <person name="Grigoriev I.V."/>
            <person name="Hilden K.S."/>
            <person name="Makela M.R."/>
            <person name="de Vries R.P."/>
        </authorList>
    </citation>
    <scope>NUCLEOTIDE SEQUENCE [LARGE SCALE GENOMIC DNA]</scope>
    <source>
        <strain evidence="2 3">CBS 464.89</strain>
    </source>
</reference>
<evidence type="ECO:0000256" key="1">
    <source>
        <dbReference type="SAM" id="Phobius"/>
    </source>
</evidence>
<feature type="transmembrane region" description="Helical" evidence="1">
    <location>
        <begin position="175"/>
        <end position="196"/>
    </location>
</feature>